<accession>A0A6A3NUZ9</accession>
<evidence type="ECO:0000313" key="8">
    <source>
        <dbReference type="EMBL" id="KAE9045311.1"/>
    </source>
</evidence>
<evidence type="ECO:0000256" key="1">
    <source>
        <dbReference type="ARBA" id="ARBA00004340"/>
    </source>
</evidence>
<dbReference type="OrthoDB" id="88607at2759"/>
<keyword evidence="5" id="KW-0732">Signal</keyword>
<comment type="caution">
    <text evidence="8">The sequence shown here is derived from an EMBL/GenBank/DDBJ whole genome shotgun (WGS) entry which is preliminary data.</text>
</comment>
<comment type="subcellular location">
    <subcellularLocation>
        <location evidence="1">Host cell</location>
    </subcellularLocation>
    <subcellularLocation>
        <location evidence="2">Secreted</location>
    </subcellularLocation>
</comment>
<protein>
    <recommendedName>
        <fullName evidence="7">RxLR effector PexRD54 WY domain-containing protein</fullName>
    </recommendedName>
</protein>
<evidence type="ECO:0000259" key="7">
    <source>
        <dbReference type="Pfam" id="PF22748"/>
    </source>
</evidence>
<organism evidence="8 9">
    <name type="scientific">Phytophthora rubi</name>
    <dbReference type="NCBI Taxonomy" id="129364"/>
    <lineage>
        <taxon>Eukaryota</taxon>
        <taxon>Sar</taxon>
        <taxon>Stramenopiles</taxon>
        <taxon>Oomycota</taxon>
        <taxon>Peronosporomycetes</taxon>
        <taxon>Peronosporales</taxon>
        <taxon>Peronosporaceae</taxon>
        <taxon>Phytophthora</taxon>
    </lineage>
</organism>
<evidence type="ECO:0000256" key="5">
    <source>
        <dbReference type="ARBA" id="ARBA00022729"/>
    </source>
</evidence>
<evidence type="ECO:0000313" key="9">
    <source>
        <dbReference type="Proteomes" id="UP000435112"/>
    </source>
</evidence>
<dbReference type="Proteomes" id="UP000435112">
    <property type="component" value="Unassembled WGS sequence"/>
</dbReference>
<dbReference type="Pfam" id="PF22748">
    <property type="entry name" value="PexRD54_WY"/>
    <property type="match status" value="1"/>
</dbReference>
<sequence>MRLDKEKYWLLYLPQFTDWLRYVDDLSAKNPTKGTSAFSTLTSHYGDAALYKMIEEAAKFAGTKDLATKLQKELMQHWIATAKSPDDVFHAMNLDKAKQNILSNPEFTAWAKYVDDFNAKYPENPALMAPVLSKYYSDGTLIEMVAVAISGGVSKRVATKIQD</sequence>
<evidence type="ECO:0000256" key="3">
    <source>
        <dbReference type="ARBA" id="ARBA00010400"/>
    </source>
</evidence>
<keyword evidence="6" id="KW-0843">Virulence</keyword>
<reference evidence="8 9" key="1">
    <citation type="submission" date="2018-09" db="EMBL/GenBank/DDBJ databases">
        <title>Genomic investigation of the strawberry pathogen Phytophthora fragariae indicates pathogenicity is determined by transcriptional variation in three key races.</title>
        <authorList>
            <person name="Adams T.M."/>
            <person name="Armitage A.D."/>
            <person name="Sobczyk M.K."/>
            <person name="Bates H.J."/>
            <person name="Dunwell J.M."/>
            <person name="Nellist C.F."/>
            <person name="Harrison R.J."/>
        </authorList>
    </citation>
    <scope>NUCLEOTIDE SEQUENCE [LARGE SCALE GENOMIC DNA]</scope>
    <source>
        <strain evidence="8 9">SCRP324</strain>
    </source>
</reference>
<dbReference type="EMBL" id="QXFU01000076">
    <property type="protein sequence ID" value="KAE9045311.1"/>
    <property type="molecule type" value="Genomic_DNA"/>
</dbReference>
<dbReference type="InterPro" id="IPR054463">
    <property type="entry name" value="PexRD54_WY"/>
</dbReference>
<dbReference type="AlphaFoldDB" id="A0A6A3NUZ9"/>
<feature type="domain" description="RxLR effector PexRD54 WY" evidence="7">
    <location>
        <begin position="75"/>
        <end position="114"/>
    </location>
</feature>
<evidence type="ECO:0000256" key="4">
    <source>
        <dbReference type="ARBA" id="ARBA00022525"/>
    </source>
</evidence>
<dbReference type="GO" id="GO:0043657">
    <property type="term" value="C:host cell"/>
    <property type="evidence" value="ECO:0007669"/>
    <property type="project" value="UniProtKB-SubCell"/>
</dbReference>
<name>A0A6A3NUZ9_9STRA</name>
<proteinExistence type="inferred from homology"/>
<dbReference type="GO" id="GO:0005576">
    <property type="term" value="C:extracellular region"/>
    <property type="evidence" value="ECO:0007669"/>
    <property type="project" value="UniProtKB-SubCell"/>
</dbReference>
<keyword evidence="4" id="KW-0964">Secreted</keyword>
<gene>
    <name evidence="8" type="ORF">PR002_g2282</name>
</gene>
<comment type="similarity">
    <text evidence="3">Belongs to the RxLR effector family.</text>
</comment>
<evidence type="ECO:0000256" key="6">
    <source>
        <dbReference type="ARBA" id="ARBA00023026"/>
    </source>
</evidence>
<evidence type="ECO:0000256" key="2">
    <source>
        <dbReference type="ARBA" id="ARBA00004613"/>
    </source>
</evidence>